<reference evidence="1 2" key="1">
    <citation type="submission" date="2014-06" db="EMBL/GenBank/DDBJ databases">
        <title>Whole Genome Sequences of Three Symbiotic Endozoicomonas Bacteria.</title>
        <authorList>
            <person name="Neave M.J."/>
            <person name="Apprill A."/>
            <person name="Voolstra C.R."/>
        </authorList>
    </citation>
    <scope>NUCLEOTIDE SEQUENCE [LARGE SCALE GENOMIC DNA]</scope>
    <source>
        <strain evidence="1 2">DSM 25634</strain>
    </source>
</reference>
<dbReference type="AlphaFoldDB" id="A0A081NMT6"/>
<evidence type="ECO:0000313" key="2">
    <source>
        <dbReference type="Proteomes" id="UP000028073"/>
    </source>
</evidence>
<dbReference type="GO" id="GO:0016788">
    <property type="term" value="F:hydrolase activity, acting on ester bonds"/>
    <property type="evidence" value="ECO:0007669"/>
    <property type="project" value="InterPro"/>
</dbReference>
<dbReference type="InterPro" id="IPR006146">
    <property type="entry name" value="5'-Nucleotdase_CS"/>
</dbReference>
<name>A0A081NMT6_9GAMM</name>
<dbReference type="RefSeq" id="WP_034833789.1">
    <property type="nucleotide sequence ID" value="NZ_JOKH01000001.1"/>
</dbReference>
<dbReference type="GO" id="GO:0000166">
    <property type="term" value="F:nucleotide binding"/>
    <property type="evidence" value="ECO:0007669"/>
    <property type="project" value="InterPro"/>
</dbReference>
<dbReference type="STRING" id="1137799.GZ78_07790"/>
<dbReference type="Gene3D" id="3.60.21.10">
    <property type="match status" value="1"/>
</dbReference>
<evidence type="ECO:0000313" key="1">
    <source>
        <dbReference type="EMBL" id="KEQ19759.1"/>
    </source>
</evidence>
<dbReference type="SUPFAM" id="SSF56300">
    <property type="entry name" value="Metallo-dependent phosphatases"/>
    <property type="match status" value="1"/>
</dbReference>
<gene>
    <name evidence="1" type="ORF">GZ78_07790</name>
</gene>
<dbReference type="Proteomes" id="UP000028073">
    <property type="component" value="Unassembled WGS sequence"/>
</dbReference>
<accession>A0A081NMT6</accession>
<dbReference type="eggNOG" id="COG0737">
    <property type="taxonomic scope" value="Bacteria"/>
</dbReference>
<sequence length="69" mass="7696">MTTHTPSSWRVVFSAVLSLSVVLTGCASKNEQASYDPNKTYTLTVLHTNDHHGRFWQNEDGEWGMATPS</sequence>
<keyword evidence="2" id="KW-1185">Reference proteome</keyword>
<protein>
    <recommendedName>
        <fullName evidence="3">5'-nucleotidase</fullName>
    </recommendedName>
</protein>
<comment type="caution">
    <text evidence="1">The sequence shown here is derived from an EMBL/GenBank/DDBJ whole genome shotgun (WGS) entry which is preliminary data.</text>
</comment>
<dbReference type="GO" id="GO:0046872">
    <property type="term" value="F:metal ion binding"/>
    <property type="evidence" value="ECO:0007669"/>
    <property type="project" value="InterPro"/>
</dbReference>
<dbReference type="InterPro" id="IPR029052">
    <property type="entry name" value="Metallo-depent_PP-like"/>
</dbReference>
<evidence type="ECO:0008006" key="3">
    <source>
        <dbReference type="Google" id="ProtNLM"/>
    </source>
</evidence>
<dbReference type="PROSITE" id="PS00785">
    <property type="entry name" value="5_NUCLEOTIDASE_1"/>
    <property type="match status" value="1"/>
</dbReference>
<proteinExistence type="predicted"/>
<organism evidence="1 2">
    <name type="scientific">Endozoicomonas numazuensis</name>
    <dbReference type="NCBI Taxonomy" id="1137799"/>
    <lineage>
        <taxon>Bacteria</taxon>
        <taxon>Pseudomonadati</taxon>
        <taxon>Pseudomonadota</taxon>
        <taxon>Gammaproteobacteria</taxon>
        <taxon>Oceanospirillales</taxon>
        <taxon>Endozoicomonadaceae</taxon>
        <taxon>Endozoicomonas</taxon>
    </lineage>
</organism>
<dbReference type="EMBL" id="JOKH01000001">
    <property type="protein sequence ID" value="KEQ19759.1"/>
    <property type="molecule type" value="Genomic_DNA"/>
</dbReference>